<dbReference type="SUPFAM" id="SSF143011">
    <property type="entry name" value="RelE-like"/>
    <property type="match status" value="1"/>
</dbReference>
<reference evidence="1 2" key="2">
    <citation type="journal article" date="2011" name="ISME J.">
        <title>RNA-seq reveals cooperative metabolic interactions between two termite-gut spirochete species in co-culture.</title>
        <authorList>
            <person name="Rosenthal A.Z."/>
            <person name="Matson E.G."/>
            <person name="Eldar A."/>
            <person name="Leadbetter J.R."/>
        </authorList>
    </citation>
    <scope>NUCLEOTIDE SEQUENCE [LARGE SCALE GENOMIC DNA]</scope>
    <source>
        <strain evidence="2">ATCC BAA-887 / DSM 12427 / ZAS-2</strain>
    </source>
</reference>
<gene>
    <name evidence="1" type="ordered locus">TREPR_3322</name>
</gene>
<dbReference type="STRING" id="545694.TREPR_3322"/>
<dbReference type="AlphaFoldDB" id="F5YK94"/>
<dbReference type="InterPro" id="IPR007711">
    <property type="entry name" value="HigB-1"/>
</dbReference>
<sequence>MIQSFKCKETAKIFAVGYSARFSTAIFKSAIIKLAMLNRSGQLNELAIPPSNHLEKLSGNREGQYSIRINDKYRICFRWSENNAYDVEIVDYH</sequence>
<dbReference type="InterPro" id="IPR035093">
    <property type="entry name" value="RelE/ParE_toxin_dom_sf"/>
</dbReference>
<evidence type="ECO:0000313" key="2">
    <source>
        <dbReference type="Proteomes" id="UP000009223"/>
    </source>
</evidence>
<dbReference type="OrthoDB" id="9801102at2"/>
<dbReference type="HOGENOM" id="CLU_155111_1_1_12"/>
<dbReference type="EMBL" id="CP001843">
    <property type="protein sequence ID" value="AEF86395.1"/>
    <property type="molecule type" value="Genomic_DNA"/>
</dbReference>
<reference evidence="2" key="1">
    <citation type="submission" date="2009-12" db="EMBL/GenBank/DDBJ databases">
        <title>Complete sequence of Treponema primitia strain ZAS-2.</title>
        <authorList>
            <person name="Tetu S.G."/>
            <person name="Matson E."/>
            <person name="Ren Q."/>
            <person name="Seshadri R."/>
            <person name="Elbourne L."/>
            <person name="Hassan K.A."/>
            <person name="Durkin A."/>
            <person name="Radune D."/>
            <person name="Mohamoud Y."/>
            <person name="Shay R."/>
            <person name="Jin S."/>
            <person name="Zhang X."/>
            <person name="Lucey K."/>
            <person name="Ballor N.R."/>
            <person name="Ottesen E."/>
            <person name="Rosenthal R."/>
            <person name="Allen A."/>
            <person name="Leadbetter J.R."/>
            <person name="Paulsen I.T."/>
        </authorList>
    </citation>
    <scope>NUCLEOTIDE SEQUENCE [LARGE SCALE GENOMIC DNA]</scope>
    <source>
        <strain evidence="2">ATCC BAA-887 / DSM 12427 / ZAS-2</strain>
    </source>
</reference>
<name>F5YK94_TREPZ</name>
<keyword evidence="2" id="KW-1185">Reference proteome</keyword>
<dbReference type="Gene3D" id="3.30.2310.20">
    <property type="entry name" value="RelE-like"/>
    <property type="match status" value="1"/>
</dbReference>
<dbReference type="Proteomes" id="UP000009223">
    <property type="component" value="Chromosome"/>
</dbReference>
<dbReference type="PANTHER" id="PTHR40266">
    <property type="entry name" value="TOXIN HIGB-1"/>
    <property type="match status" value="1"/>
</dbReference>
<proteinExistence type="predicted"/>
<dbReference type="KEGG" id="tpi:TREPR_3322"/>
<dbReference type="eggNOG" id="COG3549">
    <property type="taxonomic scope" value="Bacteria"/>
</dbReference>
<evidence type="ECO:0000313" key="1">
    <source>
        <dbReference type="EMBL" id="AEF86395.1"/>
    </source>
</evidence>
<dbReference type="Pfam" id="PF05015">
    <property type="entry name" value="HigB-like_toxin"/>
    <property type="match status" value="1"/>
</dbReference>
<dbReference type="PANTHER" id="PTHR40266:SF2">
    <property type="entry name" value="TOXIN HIGB-1"/>
    <property type="match status" value="1"/>
</dbReference>
<protein>
    <submittedName>
        <fullName evidence="1">Plasmid maintenance system killer protein</fullName>
    </submittedName>
</protein>
<dbReference type="RefSeq" id="WP_015706955.1">
    <property type="nucleotide sequence ID" value="NC_015578.1"/>
</dbReference>
<accession>F5YK94</accession>
<organism evidence="1 2">
    <name type="scientific">Treponema primitia (strain ATCC BAA-887 / DSM 12427 / ZAS-2)</name>
    <dbReference type="NCBI Taxonomy" id="545694"/>
    <lineage>
        <taxon>Bacteria</taxon>
        <taxon>Pseudomonadati</taxon>
        <taxon>Spirochaetota</taxon>
        <taxon>Spirochaetia</taxon>
        <taxon>Spirochaetales</taxon>
        <taxon>Treponemataceae</taxon>
        <taxon>Treponema</taxon>
    </lineage>
</organism>